<comment type="caution">
    <text evidence="2">The sequence shown here is derived from an EMBL/GenBank/DDBJ whole genome shotgun (WGS) entry which is preliminary data.</text>
</comment>
<sequence>MPVGLTNAPVELLVDIFSLACTDAGYTGCALKLVSRAFCDICTQTSLDIQFASVCGRRRMRVFLSLLKRRTIEMRRVKSLFLCEQETRGGRWSEILHVRSDPTEEMLEILCTISPSYLQILSVEFRFHTTDTIRIIPVVPVRFPSLRELSISGPFNVDSFALTHAHALTAAHAPAHQAARRAPVRPRALPHAHLPQPHAPAHHAQRVPARGRRRPPPLRACIHQHTARGRASLDAPAPAAVEPVVYPYQAGKVQYYGYSPSVSAPCHHRVSSPLPLAWDPDKRRPSHCHRTC</sequence>
<accession>A0A4S4MLS6</accession>
<dbReference type="EMBL" id="SGPM01000302">
    <property type="protein sequence ID" value="THH26872.1"/>
    <property type="molecule type" value="Genomic_DNA"/>
</dbReference>
<feature type="compositionally biased region" description="Basic residues" evidence="1">
    <location>
        <begin position="200"/>
        <end position="216"/>
    </location>
</feature>
<feature type="region of interest" description="Disordered" evidence="1">
    <location>
        <begin position="190"/>
        <end position="217"/>
    </location>
</feature>
<evidence type="ECO:0000313" key="3">
    <source>
        <dbReference type="Proteomes" id="UP000308730"/>
    </source>
</evidence>
<reference evidence="2 3" key="1">
    <citation type="submission" date="2019-02" db="EMBL/GenBank/DDBJ databases">
        <title>Genome sequencing of the rare red list fungi Antrodiella citrinella (Flaviporus citrinellus).</title>
        <authorList>
            <person name="Buettner E."/>
            <person name="Kellner H."/>
        </authorList>
    </citation>
    <scope>NUCLEOTIDE SEQUENCE [LARGE SCALE GENOMIC DNA]</scope>
    <source>
        <strain evidence="2 3">DSM 108506</strain>
    </source>
</reference>
<gene>
    <name evidence="2" type="ORF">EUX98_g7323</name>
</gene>
<protein>
    <submittedName>
        <fullName evidence="2">Uncharacterized protein</fullName>
    </submittedName>
</protein>
<keyword evidence="3" id="KW-1185">Reference proteome</keyword>
<proteinExistence type="predicted"/>
<evidence type="ECO:0000256" key="1">
    <source>
        <dbReference type="SAM" id="MobiDB-lite"/>
    </source>
</evidence>
<dbReference type="Proteomes" id="UP000308730">
    <property type="component" value="Unassembled WGS sequence"/>
</dbReference>
<organism evidence="2 3">
    <name type="scientific">Antrodiella citrinella</name>
    <dbReference type="NCBI Taxonomy" id="2447956"/>
    <lineage>
        <taxon>Eukaryota</taxon>
        <taxon>Fungi</taxon>
        <taxon>Dikarya</taxon>
        <taxon>Basidiomycota</taxon>
        <taxon>Agaricomycotina</taxon>
        <taxon>Agaricomycetes</taxon>
        <taxon>Polyporales</taxon>
        <taxon>Steccherinaceae</taxon>
        <taxon>Antrodiella</taxon>
    </lineage>
</organism>
<evidence type="ECO:0000313" key="2">
    <source>
        <dbReference type="EMBL" id="THH26872.1"/>
    </source>
</evidence>
<name>A0A4S4MLS6_9APHY</name>
<dbReference type="AlphaFoldDB" id="A0A4S4MLS6"/>
<dbReference type="OrthoDB" id="2748701at2759"/>